<comment type="caution">
    <text evidence="1">The sequence shown here is derived from an EMBL/GenBank/DDBJ whole genome shotgun (WGS) entry which is preliminary data.</text>
</comment>
<reference evidence="1" key="1">
    <citation type="submission" date="2017-07" db="EMBL/GenBank/DDBJ databases">
        <title>Taro Niue Genome Assembly and Annotation.</title>
        <authorList>
            <person name="Atibalentja N."/>
            <person name="Keating K."/>
            <person name="Fields C.J."/>
        </authorList>
    </citation>
    <scope>NUCLEOTIDE SEQUENCE</scope>
    <source>
        <strain evidence="1">Niue_2</strain>
        <tissue evidence="1">Leaf</tissue>
    </source>
</reference>
<dbReference type="EMBL" id="NMUH01003082">
    <property type="protein sequence ID" value="MQM03692.1"/>
    <property type="molecule type" value="Genomic_DNA"/>
</dbReference>
<accession>A0A843W1P1</accession>
<name>A0A843W1P1_COLES</name>
<organism evidence="1 2">
    <name type="scientific">Colocasia esculenta</name>
    <name type="common">Wild taro</name>
    <name type="synonym">Arum esculentum</name>
    <dbReference type="NCBI Taxonomy" id="4460"/>
    <lineage>
        <taxon>Eukaryota</taxon>
        <taxon>Viridiplantae</taxon>
        <taxon>Streptophyta</taxon>
        <taxon>Embryophyta</taxon>
        <taxon>Tracheophyta</taxon>
        <taxon>Spermatophyta</taxon>
        <taxon>Magnoliopsida</taxon>
        <taxon>Liliopsida</taxon>
        <taxon>Araceae</taxon>
        <taxon>Aroideae</taxon>
        <taxon>Colocasieae</taxon>
        <taxon>Colocasia</taxon>
    </lineage>
</organism>
<evidence type="ECO:0000313" key="1">
    <source>
        <dbReference type="EMBL" id="MQM03692.1"/>
    </source>
</evidence>
<protein>
    <submittedName>
        <fullName evidence="1">Uncharacterized protein</fullName>
    </submittedName>
</protein>
<proteinExistence type="predicted"/>
<evidence type="ECO:0000313" key="2">
    <source>
        <dbReference type="Proteomes" id="UP000652761"/>
    </source>
</evidence>
<sequence>MFCLARGEVLRGFPGDFRHGSLRSGVFSPREARVKREKCRGIAVLRVLCGGSTMPIVVTSPVGCPRFSVSQAVSSGLVPEVLDMDCRSRVRLHSSTFCGGLRRRGNSRRRLPGMRRVLNATALRVASLLPLLSGRRLHVLHTSRVGWPSDVGLEKATTAYVAFRASTGSARLGGAVAGFLRAIRGSGDVWGMFSPRGHRMETRNRRVIFDFRVLHEGGASALVTLMERIAHEVDMFYVVNVLCVLWFGRAVLRGGHVMGPFTCGFSPFFSTWLAVLLPTRLTFASKACSLGSDLPVWLKA</sequence>
<dbReference type="Proteomes" id="UP000652761">
    <property type="component" value="Unassembled WGS sequence"/>
</dbReference>
<keyword evidence="2" id="KW-1185">Reference proteome</keyword>
<gene>
    <name evidence="1" type="ORF">Taro_036477</name>
</gene>
<dbReference type="AlphaFoldDB" id="A0A843W1P1"/>